<name>W0JKJ9_9EURY</name>
<gene>
    <name evidence="2" type="ORF">HALLA_10040</name>
</gene>
<proteinExistence type="predicted"/>
<dbReference type="KEGG" id="hlr:HALLA_10040"/>
<evidence type="ECO:0000256" key="1">
    <source>
        <dbReference type="SAM" id="MobiDB-lite"/>
    </source>
</evidence>
<feature type="compositionally biased region" description="Acidic residues" evidence="1">
    <location>
        <begin position="157"/>
        <end position="178"/>
    </location>
</feature>
<dbReference type="STRING" id="797299.HALLA_10040"/>
<sequence>MSDGTDLRQLVADEIGEQVSVADVIGEGTLEDSIDGDEIGAAVGREFGERMGRELGAAVGREIHETIEEASEDGTNWSELRSDLVTAIRDAVTDTLEEFEAGDSVTSMAKGITEGSGLDGILEEESDETGADDSDAETADEADEADGTDEAERSASDGEESSSDEPSAEEATEPDATDLEGLRTETLAQFLEIVSYSDLQSIAKDVDVKANLSREEMTDRIIETVSESDDGEFTTASNEE</sequence>
<dbReference type="GeneID" id="25144802"/>
<reference evidence="2 3" key="1">
    <citation type="submission" date="2014-01" db="EMBL/GenBank/DDBJ databases">
        <authorList>
            <consortium name="DOE Joint Genome Institute"/>
            <person name="Anderson I."/>
            <person name="Huntemann M."/>
            <person name="Han J."/>
            <person name="Chen A."/>
            <person name="Kyrpides N."/>
            <person name="Mavromatis K."/>
            <person name="Markowitz V."/>
            <person name="Palaniappan K."/>
            <person name="Ivanova N."/>
            <person name="Schaumberg A."/>
            <person name="Pati A."/>
            <person name="Liolios K."/>
            <person name="Nordberg H.P."/>
            <person name="Cantor M.N."/>
            <person name="Hua S.X."/>
            <person name="Woyke T."/>
        </authorList>
    </citation>
    <scope>NUCLEOTIDE SEQUENCE [LARGE SCALE GENOMIC DNA]</scope>
    <source>
        <strain evidence="2 3">XH-48</strain>
    </source>
</reference>
<organism evidence="2 3">
    <name type="scientific">Halostagnicola larsenii XH-48</name>
    <dbReference type="NCBI Taxonomy" id="797299"/>
    <lineage>
        <taxon>Archaea</taxon>
        <taxon>Methanobacteriati</taxon>
        <taxon>Methanobacteriota</taxon>
        <taxon>Stenosarchaea group</taxon>
        <taxon>Halobacteria</taxon>
        <taxon>Halobacteriales</taxon>
        <taxon>Natrialbaceae</taxon>
        <taxon>Halostagnicola</taxon>
    </lineage>
</organism>
<protein>
    <submittedName>
        <fullName evidence="2">Uncharacterized protein</fullName>
    </submittedName>
</protein>
<evidence type="ECO:0000313" key="3">
    <source>
        <dbReference type="Proteomes" id="UP000019024"/>
    </source>
</evidence>
<accession>W0JKJ9</accession>
<feature type="compositionally biased region" description="Acidic residues" evidence="1">
    <location>
        <begin position="121"/>
        <end position="149"/>
    </location>
</feature>
<evidence type="ECO:0000313" key="2">
    <source>
        <dbReference type="EMBL" id="AHF99133.1"/>
    </source>
</evidence>
<dbReference type="OrthoDB" id="206276at2157"/>
<dbReference type="EMBL" id="CP007055">
    <property type="protein sequence ID" value="AHF99133.1"/>
    <property type="molecule type" value="Genomic_DNA"/>
</dbReference>
<dbReference type="RefSeq" id="WP_049952342.1">
    <property type="nucleotide sequence ID" value="NZ_CP007055.1"/>
</dbReference>
<dbReference type="Proteomes" id="UP000019024">
    <property type="component" value="Chromosome"/>
</dbReference>
<keyword evidence="3" id="KW-1185">Reference proteome</keyword>
<feature type="region of interest" description="Disordered" evidence="1">
    <location>
        <begin position="107"/>
        <end position="183"/>
    </location>
</feature>
<dbReference type="eggNOG" id="arCOG10727">
    <property type="taxonomic scope" value="Archaea"/>
</dbReference>
<dbReference type="HOGENOM" id="CLU_985590_0_0_2"/>
<dbReference type="AlphaFoldDB" id="W0JKJ9"/>